<sequence length="150" mass="17175">MFYLAQIIKYGISGKLGLKLLASQEAEHTWILVSDRSAILDVETTIGDRCPFTLAEGLLVLAELSPDCCQVYSLHNAADWVMELVQTYLTSGITPLFLQQEMERAEKWRQTLTLQTQELSRRALEVEARREQIQALETNVRREQEEDETS</sequence>
<comment type="caution">
    <text evidence="1">The sequence shown here is derived from an EMBL/GenBank/DDBJ whole genome shotgun (WGS) entry which is preliminary data.</text>
</comment>
<dbReference type="Proteomes" id="UP000031532">
    <property type="component" value="Unassembled WGS sequence"/>
</dbReference>
<organism evidence="1 2">
    <name type="scientific">Scytonema millei VB511283</name>
    <dbReference type="NCBI Taxonomy" id="1245923"/>
    <lineage>
        <taxon>Bacteria</taxon>
        <taxon>Bacillati</taxon>
        <taxon>Cyanobacteriota</taxon>
        <taxon>Cyanophyceae</taxon>
        <taxon>Nostocales</taxon>
        <taxon>Scytonemataceae</taxon>
        <taxon>Scytonema</taxon>
    </lineage>
</organism>
<evidence type="ECO:0000313" key="1">
    <source>
        <dbReference type="EMBL" id="NHC33886.1"/>
    </source>
</evidence>
<dbReference type="RefSeq" id="WP_039715360.1">
    <property type="nucleotide sequence ID" value="NZ_JTJC03000001.1"/>
</dbReference>
<evidence type="ECO:0000313" key="2">
    <source>
        <dbReference type="Proteomes" id="UP000031532"/>
    </source>
</evidence>
<name>A0A9X5I3J3_9CYAN</name>
<keyword evidence="2" id="KW-1185">Reference proteome</keyword>
<dbReference type="AlphaFoldDB" id="A0A9X5I3J3"/>
<dbReference type="EMBL" id="JTJC03000001">
    <property type="protein sequence ID" value="NHC33886.1"/>
    <property type="molecule type" value="Genomic_DNA"/>
</dbReference>
<proteinExistence type="predicted"/>
<dbReference type="OrthoDB" id="560974at2"/>
<gene>
    <name evidence="1" type="ORF">QH73_0004275</name>
</gene>
<protein>
    <submittedName>
        <fullName evidence="1">Uncharacterized protein</fullName>
    </submittedName>
</protein>
<reference evidence="1 2" key="1">
    <citation type="journal article" date="2015" name="Genome Announc.">
        <title>Draft Genome Sequence of the Terrestrial Cyanobacterium Scytonema millei VB511283, Isolated from Eastern India.</title>
        <authorList>
            <person name="Sen D."/>
            <person name="Chandrababunaidu M.M."/>
            <person name="Singh D."/>
            <person name="Sanghi N."/>
            <person name="Ghorai A."/>
            <person name="Mishra G.P."/>
            <person name="Madduluri M."/>
            <person name="Adhikary S.P."/>
            <person name="Tripathy S."/>
        </authorList>
    </citation>
    <scope>NUCLEOTIDE SEQUENCE [LARGE SCALE GENOMIC DNA]</scope>
    <source>
        <strain evidence="1 2">VB511283</strain>
    </source>
</reference>
<accession>A0A9X5I3J3</accession>